<protein>
    <submittedName>
        <fullName evidence="2">Uncharacterized protein</fullName>
    </submittedName>
</protein>
<keyword evidence="1" id="KW-1133">Transmembrane helix</keyword>
<sequence length="105" mass="11627">MPLEQEVMGLLIGGFSIVMGVAILVTVFLWMKNKNNTPGYIWTLLHLLLVSVAVYFALEGIAFDYNHPMASEEISLQIGISGVVWAFSMLCLVIALFSFSKKEKA</sequence>
<evidence type="ECO:0000313" key="2">
    <source>
        <dbReference type="EMBL" id="MFC3039666.1"/>
    </source>
</evidence>
<organism evidence="2 3">
    <name type="scientific">Virgibacillus xinjiangensis</name>
    <dbReference type="NCBI Taxonomy" id="393090"/>
    <lineage>
        <taxon>Bacteria</taxon>
        <taxon>Bacillati</taxon>
        <taxon>Bacillota</taxon>
        <taxon>Bacilli</taxon>
        <taxon>Bacillales</taxon>
        <taxon>Bacillaceae</taxon>
        <taxon>Virgibacillus</taxon>
    </lineage>
</organism>
<feature type="transmembrane region" description="Helical" evidence="1">
    <location>
        <begin position="78"/>
        <end position="99"/>
    </location>
</feature>
<proteinExistence type="predicted"/>
<name>A0ABV7CT84_9BACI</name>
<keyword evidence="1" id="KW-0472">Membrane</keyword>
<feature type="transmembrane region" description="Helical" evidence="1">
    <location>
        <begin position="12"/>
        <end position="31"/>
    </location>
</feature>
<evidence type="ECO:0000313" key="3">
    <source>
        <dbReference type="Proteomes" id="UP001595279"/>
    </source>
</evidence>
<gene>
    <name evidence="2" type="ORF">ACFOGI_05325</name>
</gene>
<dbReference type="EMBL" id="JBHRSA010000020">
    <property type="protein sequence ID" value="MFC3039666.1"/>
    <property type="molecule type" value="Genomic_DNA"/>
</dbReference>
<feature type="transmembrane region" description="Helical" evidence="1">
    <location>
        <begin position="40"/>
        <end position="58"/>
    </location>
</feature>
<keyword evidence="3" id="KW-1185">Reference proteome</keyword>
<dbReference type="Proteomes" id="UP001595279">
    <property type="component" value="Unassembled WGS sequence"/>
</dbReference>
<accession>A0ABV7CT84</accession>
<dbReference type="RefSeq" id="WP_390269556.1">
    <property type="nucleotide sequence ID" value="NZ_JBHRSA010000020.1"/>
</dbReference>
<keyword evidence="1" id="KW-0812">Transmembrane</keyword>
<reference evidence="3" key="1">
    <citation type="journal article" date="2019" name="Int. J. Syst. Evol. Microbiol.">
        <title>The Global Catalogue of Microorganisms (GCM) 10K type strain sequencing project: providing services to taxonomists for standard genome sequencing and annotation.</title>
        <authorList>
            <consortium name="The Broad Institute Genomics Platform"/>
            <consortium name="The Broad Institute Genome Sequencing Center for Infectious Disease"/>
            <person name="Wu L."/>
            <person name="Ma J."/>
        </authorList>
    </citation>
    <scope>NUCLEOTIDE SEQUENCE [LARGE SCALE GENOMIC DNA]</scope>
    <source>
        <strain evidence="3">KCTC 13128</strain>
    </source>
</reference>
<evidence type="ECO:0000256" key="1">
    <source>
        <dbReference type="SAM" id="Phobius"/>
    </source>
</evidence>
<comment type="caution">
    <text evidence="2">The sequence shown here is derived from an EMBL/GenBank/DDBJ whole genome shotgun (WGS) entry which is preliminary data.</text>
</comment>